<evidence type="ECO:0000313" key="2">
    <source>
        <dbReference type="EMBL" id="GFY39389.1"/>
    </source>
</evidence>
<keyword evidence="3" id="KW-1185">Reference proteome</keyword>
<dbReference type="Proteomes" id="UP000886998">
    <property type="component" value="Unassembled WGS sequence"/>
</dbReference>
<accession>A0A8X6WS42</accession>
<dbReference type="EMBL" id="BMAV01001359">
    <property type="protein sequence ID" value="GFY39389.1"/>
    <property type="molecule type" value="Genomic_DNA"/>
</dbReference>
<dbReference type="AlphaFoldDB" id="A0A8X6WS42"/>
<evidence type="ECO:0000256" key="1">
    <source>
        <dbReference type="SAM" id="MobiDB-lite"/>
    </source>
</evidence>
<proteinExistence type="predicted"/>
<comment type="caution">
    <text evidence="2">The sequence shown here is derived from an EMBL/GenBank/DDBJ whole genome shotgun (WGS) entry which is preliminary data.</text>
</comment>
<gene>
    <name evidence="2" type="ORF">TNIN_369041</name>
</gene>
<feature type="region of interest" description="Disordered" evidence="1">
    <location>
        <begin position="48"/>
        <end position="92"/>
    </location>
</feature>
<protein>
    <submittedName>
        <fullName evidence="2">Uncharacterized protein</fullName>
    </submittedName>
</protein>
<evidence type="ECO:0000313" key="3">
    <source>
        <dbReference type="Proteomes" id="UP000886998"/>
    </source>
</evidence>
<reference evidence="2" key="1">
    <citation type="submission" date="2020-08" db="EMBL/GenBank/DDBJ databases">
        <title>Multicomponent nature underlies the extraordinary mechanical properties of spider dragline silk.</title>
        <authorList>
            <person name="Kono N."/>
            <person name="Nakamura H."/>
            <person name="Mori M."/>
            <person name="Yoshida Y."/>
            <person name="Ohtoshi R."/>
            <person name="Malay A.D."/>
            <person name="Moran D.A.P."/>
            <person name="Tomita M."/>
            <person name="Numata K."/>
            <person name="Arakawa K."/>
        </authorList>
    </citation>
    <scope>NUCLEOTIDE SEQUENCE</scope>
</reference>
<sequence length="92" mass="10392">MRILILLTKTSVQDEASLPKSLAWATDETSVVCDSCKNNIRPHLTQLGRDTNFQADKEKSVSFPSLETSQGAKERSRQGRKTNRRKKKNSTK</sequence>
<feature type="compositionally biased region" description="Basic residues" evidence="1">
    <location>
        <begin position="78"/>
        <end position="92"/>
    </location>
</feature>
<feature type="compositionally biased region" description="Polar residues" evidence="1">
    <location>
        <begin position="62"/>
        <end position="71"/>
    </location>
</feature>
<name>A0A8X6WS42_9ARAC</name>
<organism evidence="2 3">
    <name type="scientific">Trichonephila inaurata madagascariensis</name>
    <dbReference type="NCBI Taxonomy" id="2747483"/>
    <lineage>
        <taxon>Eukaryota</taxon>
        <taxon>Metazoa</taxon>
        <taxon>Ecdysozoa</taxon>
        <taxon>Arthropoda</taxon>
        <taxon>Chelicerata</taxon>
        <taxon>Arachnida</taxon>
        <taxon>Araneae</taxon>
        <taxon>Araneomorphae</taxon>
        <taxon>Entelegynae</taxon>
        <taxon>Araneoidea</taxon>
        <taxon>Nephilidae</taxon>
        <taxon>Trichonephila</taxon>
        <taxon>Trichonephila inaurata</taxon>
    </lineage>
</organism>